<protein>
    <submittedName>
        <fullName evidence="11">ATP-binding cassette transporter</fullName>
    </submittedName>
</protein>
<keyword evidence="6 9" id="KW-1133">Transmembrane helix</keyword>
<feature type="transmembrane region" description="Helical" evidence="9">
    <location>
        <begin position="787"/>
        <end position="807"/>
    </location>
</feature>
<evidence type="ECO:0000313" key="12">
    <source>
        <dbReference type="Proteomes" id="UP000001514"/>
    </source>
</evidence>
<name>D8QSL0_SELML</name>
<keyword evidence="2" id="KW-0813">Transport</keyword>
<dbReference type="eggNOG" id="KOG0065">
    <property type="taxonomic scope" value="Eukaryota"/>
</dbReference>
<comment type="subcellular location">
    <subcellularLocation>
        <location evidence="1">Membrane</location>
        <topology evidence="1">Multi-pass membrane protein</topology>
    </subcellularLocation>
</comment>
<evidence type="ECO:0000256" key="5">
    <source>
        <dbReference type="ARBA" id="ARBA00022840"/>
    </source>
</evidence>
<evidence type="ECO:0000256" key="4">
    <source>
        <dbReference type="ARBA" id="ARBA00022741"/>
    </source>
</evidence>
<evidence type="ECO:0000313" key="11">
    <source>
        <dbReference type="EMBL" id="EFJ36959.1"/>
    </source>
</evidence>
<accession>D8QSL0</accession>
<evidence type="ECO:0000256" key="1">
    <source>
        <dbReference type="ARBA" id="ARBA00004141"/>
    </source>
</evidence>
<feature type="transmembrane region" description="Helical" evidence="9">
    <location>
        <begin position="668"/>
        <end position="689"/>
    </location>
</feature>
<dbReference type="Pfam" id="PF01061">
    <property type="entry name" value="ABC2_membrane"/>
    <property type="match status" value="2"/>
</dbReference>
<dbReference type="InterPro" id="IPR027417">
    <property type="entry name" value="P-loop_NTPase"/>
</dbReference>
<feature type="transmembrane region" description="Helical" evidence="9">
    <location>
        <begin position="701"/>
        <end position="720"/>
    </location>
</feature>
<keyword evidence="12" id="KW-1185">Reference proteome</keyword>
<dbReference type="SMART" id="SM00382">
    <property type="entry name" value="AAA"/>
    <property type="match status" value="2"/>
</dbReference>
<evidence type="ECO:0000256" key="6">
    <source>
        <dbReference type="ARBA" id="ARBA00022989"/>
    </source>
</evidence>
<evidence type="ECO:0000256" key="2">
    <source>
        <dbReference type="ARBA" id="ARBA00022448"/>
    </source>
</evidence>
<reference evidence="11 12" key="1">
    <citation type="journal article" date="2011" name="Science">
        <title>The Selaginella genome identifies genetic changes associated with the evolution of vascular plants.</title>
        <authorList>
            <person name="Banks J.A."/>
            <person name="Nishiyama T."/>
            <person name="Hasebe M."/>
            <person name="Bowman J.L."/>
            <person name="Gribskov M."/>
            <person name="dePamphilis C."/>
            <person name="Albert V.A."/>
            <person name="Aono N."/>
            <person name="Aoyama T."/>
            <person name="Ambrose B.A."/>
            <person name="Ashton N.W."/>
            <person name="Axtell M.J."/>
            <person name="Barker E."/>
            <person name="Barker M.S."/>
            <person name="Bennetzen J.L."/>
            <person name="Bonawitz N.D."/>
            <person name="Chapple C."/>
            <person name="Cheng C."/>
            <person name="Correa L.G."/>
            <person name="Dacre M."/>
            <person name="DeBarry J."/>
            <person name="Dreyer I."/>
            <person name="Elias M."/>
            <person name="Engstrom E.M."/>
            <person name="Estelle M."/>
            <person name="Feng L."/>
            <person name="Finet C."/>
            <person name="Floyd S.K."/>
            <person name="Frommer W.B."/>
            <person name="Fujita T."/>
            <person name="Gramzow L."/>
            <person name="Gutensohn M."/>
            <person name="Harholt J."/>
            <person name="Hattori M."/>
            <person name="Heyl A."/>
            <person name="Hirai T."/>
            <person name="Hiwatashi Y."/>
            <person name="Ishikawa M."/>
            <person name="Iwata M."/>
            <person name="Karol K.G."/>
            <person name="Koehler B."/>
            <person name="Kolukisaoglu U."/>
            <person name="Kubo M."/>
            <person name="Kurata T."/>
            <person name="Lalonde S."/>
            <person name="Li K."/>
            <person name="Li Y."/>
            <person name="Litt A."/>
            <person name="Lyons E."/>
            <person name="Manning G."/>
            <person name="Maruyama T."/>
            <person name="Michael T.P."/>
            <person name="Mikami K."/>
            <person name="Miyazaki S."/>
            <person name="Morinaga S."/>
            <person name="Murata T."/>
            <person name="Mueller-Roeber B."/>
            <person name="Nelson D.R."/>
            <person name="Obara M."/>
            <person name="Oguri Y."/>
            <person name="Olmstead R.G."/>
            <person name="Onodera N."/>
            <person name="Petersen B.L."/>
            <person name="Pils B."/>
            <person name="Prigge M."/>
            <person name="Rensing S.A."/>
            <person name="Riano-Pachon D.M."/>
            <person name="Roberts A.W."/>
            <person name="Sato Y."/>
            <person name="Scheller H.V."/>
            <person name="Schulz B."/>
            <person name="Schulz C."/>
            <person name="Shakirov E.V."/>
            <person name="Shibagaki N."/>
            <person name="Shinohara N."/>
            <person name="Shippen D.E."/>
            <person name="Soerensen I."/>
            <person name="Sotooka R."/>
            <person name="Sugimoto N."/>
            <person name="Sugita M."/>
            <person name="Sumikawa N."/>
            <person name="Tanurdzic M."/>
            <person name="Theissen G."/>
            <person name="Ulvskov P."/>
            <person name="Wakazuki S."/>
            <person name="Weng J.K."/>
            <person name="Willats W.W."/>
            <person name="Wipf D."/>
            <person name="Wolf P.G."/>
            <person name="Yang L."/>
            <person name="Zimmer A.D."/>
            <person name="Zhu Q."/>
            <person name="Mitros T."/>
            <person name="Hellsten U."/>
            <person name="Loque D."/>
            <person name="Otillar R."/>
            <person name="Salamov A."/>
            <person name="Schmutz J."/>
            <person name="Shapiro H."/>
            <person name="Lindquist E."/>
            <person name="Lucas S."/>
            <person name="Rokhsar D."/>
            <person name="Grigoriev I.V."/>
        </authorList>
    </citation>
    <scope>NUCLEOTIDE SEQUENCE [LARGE SCALE GENOMIC DNA]</scope>
</reference>
<feature type="transmembrane region" description="Helical" evidence="9">
    <location>
        <begin position="1416"/>
        <end position="1439"/>
    </location>
</feature>
<feature type="domain" description="ABC transporter" evidence="10">
    <location>
        <begin position="985"/>
        <end position="1214"/>
    </location>
</feature>
<keyword evidence="7 9" id="KW-0472">Membrane</keyword>
<dbReference type="GO" id="GO:0016887">
    <property type="term" value="F:ATP hydrolysis activity"/>
    <property type="evidence" value="ECO:0007669"/>
    <property type="project" value="InterPro"/>
</dbReference>
<dbReference type="HOGENOM" id="CLU_000604_35_3_1"/>
<feature type="transmembrane region" description="Helical" evidence="9">
    <location>
        <begin position="1445"/>
        <end position="1466"/>
    </location>
</feature>
<dbReference type="PROSITE" id="PS50893">
    <property type="entry name" value="ABC_TRANSPORTER_2"/>
    <property type="match status" value="2"/>
</dbReference>
<dbReference type="Pfam" id="PF00005">
    <property type="entry name" value="ABC_tran"/>
    <property type="match status" value="2"/>
</dbReference>
<feature type="transmembrane region" description="Helical" evidence="9">
    <location>
        <begin position="874"/>
        <end position="897"/>
    </location>
</feature>
<feature type="region of interest" description="Disordered" evidence="8">
    <location>
        <begin position="83"/>
        <end position="102"/>
    </location>
</feature>
<evidence type="ECO:0000256" key="3">
    <source>
        <dbReference type="ARBA" id="ARBA00022692"/>
    </source>
</evidence>
<dbReference type="GO" id="GO:0140359">
    <property type="term" value="F:ABC-type transporter activity"/>
    <property type="evidence" value="ECO:0007669"/>
    <property type="project" value="InterPro"/>
</dbReference>
<organism evidence="12">
    <name type="scientific">Selaginella moellendorffii</name>
    <name type="common">Spikemoss</name>
    <dbReference type="NCBI Taxonomy" id="88036"/>
    <lineage>
        <taxon>Eukaryota</taxon>
        <taxon>Viridiplantae</taxon>
        <taxon>Streptophyta</taxon>
        <taxon>Embryophyta</taxon>
        <taxon>Tracheophyta</taxon>
        <taxon>Lycopodiopsida</taxon>
        <taxon>Selaginellales</taxon>
        <taxon>Selaginellaceae</taxon>
        <taxon>Selaginella</taxon>
    </lineage>
</organism>
<dbReference type="GO" id="GO:0005524">
    <property type="term" value="F:ATP binding"/>
    <property type="evidence" value="ECO:0007669"/>
    <property type="project" value="UniProtKB-KW"/>
</dbReference>
<feature type="transmembrane region" description="Helical" evidence="9">
    <location>
        <begin position="1304"/>
        <end position="1325"/>
    </location>
</feature>
<keyword evidence="5 11" id="KW-0067">ATP-binding</keyword>
<keyword evidence="3 9" id="KW-0812">Transmembrane</keyword>
<gene>
    <name evidence="11" type="primary">SmABCG1</name>
    <name evidence="11" type="ORF">SELMODRAFT_403804</name>
</gene>
<feature type="domain" description="ABC transporter" evidence="10">
    <location>
        <begin position="220"/>
        <end position="479"/>
    </location>
</feature>
<dbReference type="PANTHER" id="PTHR19241">
    <property type="entry name" value="ATP-BINDING CASSETTE TRANSPORTER"/>
    <property type="match status" value="1"/>
</dbReference>
<evidence type="ECO:0000256" key="8">
    <source>
        <dbReference type="SAM" id="MobiDB-lite"/>
    </source>
</evidence>
<dbReference type="InterPro" id="IPR003439">
    <property type="entry name" value="ABC_transporter-like_ATP-bd"/>
</dbReference>
<dbReference type="InterPro" id="IPR003593">
    <property type="entry name" value="AAA+_ATPase"/>
</dbReference>
<dbReference type="SUPFAM" id="SSF52540">
    <property type="entry name" value="P-loop containing nucleoside triphosphate hydrolases"/>
    <property type="match status" value="2"/>
</dbReference>
<dbReference type="Gene3D" id="3.40.50.300">
    <property type="entry name" value="P-loop containing nucleotide triphosphate hydrolases"/>
    <property type="match status" value="2"/>
</dbReference>
<dbReference type="Gramene" id="EFJ36959">
    <property type="protein sequence ID" value="EFJ36959"/>
    <property type="gene ID" value="SELMODRAFT_403804"/>
</dbReference>
<feature type="transmembrane region" description="Helical" evidence="9">
    <location>
        <begin position="756"/>
        <end position="781"/>
    </location>
</feature>
<evidence type="ECO:0000256" key="9">
    <source>
        <dbReference type="SAM" id="Phobius"/>
    </source>
</evidence>
<dbReference type="InParanoid" id="D8QSL0"/>
<dbReference type="GO" id="GO:0005886">
    <property type="term" value="C:plasma membrane"/>
    <property type="evidence" value="ECO:0007669"/>
    <property type="project" value="UniProtKB-ARBA"/>
</dbReference>
<evidence type="ECO:0000256" key="7">
    <source>
        <dbReference type="ARBA" id="ARBA00023136"/>
    </source>
</evidence>
<feature type="transmembrane region" description="Helical" evidence="9">
    <location>
        <begin position="1337"/>
        <end position="1355"/>
    </location>
</feature>
<dbReference type="Proteomes" id="UP000001514">
    <property type="component" value="Unassembled WGS sequence"/>
</dbReference>
<dbReference type="OMA" id="PSHVESW"/>
<dbReference type="EMBL" id="GL377566">
    <property type="protein sequence ID" value="EFJ36959.1"/>
    <property type="molecule type" value="Genomic_DNA"/>
</dbReference>
<proteinExistence type="predicted"/>
<dbReference type="KEGG" id="smo:SELMODRAFT_403804"/>
<dbReference type="InterPro" id="IPR013525">
    <property type="entry name" value="ABC2_TM"/>
</dbReference>
<feature type="transmembrane region" description="Helical" evidence="9">
    <location>
        <begin position="1553"/>
        <end position="1578"/>
    </location>
</feature>
<sequence length="1583" mass="174926">MARPIWWKGDEAVTLDQSPSQRSSYYGEEDENYDFSFQSSFQASPMARTIHATSSPMGNGGFSPSQLGNGPDRVFVVPVRGSETPITRSKIPPPPRGRMGSTTPEIERRLANAEAGTVQGAALEMYRVLKKNGLAAQAEKAIKRLNSGISGAAAEESLLGMEFILKDGIVSFLRELSKLAPPVPQQVVRFSGVRLSVSQEQALGYETFGGKLLGCFLGPLRNLLLDRKTIKRKIEVLKDLDGFIMPGSTTLLLGPPGSGKSSLLKVLAGRCESNKTTKLQGIVSYNDRLASEVVLTRLIAYVNGQVNRHLPFLTVRETLEFAGDCTQGIRPKNFTPSMRRYFAQALVQGQDPYLEYVLHVLGLKAVEDKLVGIGQDGLSETNRHRLTSAELAIGTYAVMIYDQPCYEQDSQATYDLVFTLRAISRIQRSSAVMSLVQVSPEVFELFDRVIVLGDGQILYQGPRQDVLDYFSVLGFSKPSHVDTAAFLQDIGAGEGGQYVKGNRQLYGIEELVEAYKSSDLYKDIVRIVSSDDVAFTYWVEHEPSIGLSVRKSSNGAEVVVSRLSTKVDQAQGIESTGHIQEGDIVTGISLRNGRMQYIAVGSKITRKSYADDISKVLEGARGHVRLQVERRATEQEVESSQPAFVQTWWESTKTVTKRQLRFATRLKILVILRLTQVVILGIFGGAIFYNFGGSLDPGEMNIVRAIGFVSTFSIMLVNVVQLPVHMIQRPALLYSIPVYFLARLSLEEAGLHYIQFFWLLALVAYMGSFLVIFLSTITPVLEAGNALAGLVVSLGLLFSGFVIFPSLTPRYWKWMLSANPLRWGNVIFCMAEFLNRYHESCQDFQQLLFCRKHPDLPVGRAYLEFFQLDSERKWMAISFAIIAASVLILALASYLGLSKVVFSEVSPSLPSEPARSSYKQSEDKQKDISWDGLSRITEMSNLETKTLWEKNGSTYDDEELGLGLELRGTGHQWENSHIPVKAATLSFHQVSFSVKAEEKIVLDRVSGFAKPGTMLAIIGSMGSGKSTLLRVLAGRTLPSSSGELISGEVLVNGFKLSSNTFRRLSGFVERVDAHQPFLTVKESLDFSAGLRFGGSTTPGRRAFHVELVLELMGLVGVKDQLVGSLKFSNGKIFELAKKLTIAVEEPVATRNILFAIQTVAASGRTVISTIQQPSARVLSAFNNVLIMRPGGEQVYFGPVGWNCAQLLEYFTTMSSAPKYEQSQNPVTYMFDIIRKDEQNLGLVYRASSLGSSNAEELKKLRKQYRKNSLRPALDSTYAAPYSKQAWLVFLRTQRFLYRNVQYTFGRLSGSIALGLLLGSVYYKIATNDTFSVTSRSLFIYIQVMLLGVIIANNVVPQLGTDRLVYHREQRAAMYAPIFYPVSWAIAEIPYLFIATLVFVGISNGLAAIATQSVSSFVTYWLCLFVFTTTVMYFGMFITIATPVPVLAAFVVSITNSIWVSASGVIVPKAKMGFCEWVFWANPFQYVTHALTSVSFFCDTASAACASCRVGDANSCAGCHCPRLLNAESSDPGSLPVFVWDRLSSQRSLEVERVSLDFVALGGMSVLFALLSFLAFVWMKHNRG</sequence>
<feature type="transmembrane region" description="Helical" evidence="9">
    <location>
        <begin position="1388"/>
        <end position="1409"/>
    </location>
</feature>
<keyword evidence="4" id="KW-0547">Nucleotide-binding</keyword>
<evidence type="ECO:0000259" key="10">
    <source>
        <dbReference type="PROSITE" id="PS50893"/>
    </source>
</evidence>